<dbReference type="PIRSF" id="PIRSF002825">
    <property type="entry name" value="CfbpA"/>
    <property type="match status" value="1"/>
</dbReference>
<evidence type="ECO:0000256" key="2">
    <source>
        <dbReference type="ARBA" id="ARBA00022729"/>
    </source>
</evidence>
<comment type="similarity">
    <text evidence="1">Belongs to the bacterial solute-binding protein 1 family.</text>
</comment>
<keyword evidence="2" id="KW-0732">Signal</keyword>
<dbReference type="Pfam" id="PF13416">
    <property type="entry name" value="SBP_bac_8"/>
    <property type="match status" value="1"/>
</dbReference>
<dbReference type="Gene3D" id="3.40.190.10">
    <property type="entry name" value="Periplasmic binding protein-like II"/>
    <property type="match status" value="2"/>
</dbReference>
<evidence type="ECO:0000313" key="3">
    <source>
        <dbReference type="EMBL" id="VAW97826.1"/>
    </source>
</evidence>
<dbReference type="PANTHER" id="PTHR30006:SF15">
    <property type="entry name" value="IRON-UTILIZATION PERIPLASMIC PROTEIN"/>
    <property type="match status" value="1"/>
</dbReference>
<accession>A0A3B1AYD4</accession>
<evidence type="ECO:0000256" key="1">
    <source>
        <dbReference type="ARBA" id="ARBA00008520"/>
    </source>
</evidence>
<proteinExistence type="inferred from homology"/>
<dbReference type="InterPro" id="IPR026045">
    <property type="entry name" value="Ferric-bd"/>
</dbReference>
<dbReference type="GO" id="GO:0030288">
    <property type="term" value="C:outer membrane-bounded periplasmic space"/>
    <property type="evidence" value="ECO:0007669"/>
    <property type="project" value="TreeGrafter"/>
</dbReference>
<dbReference type="InterPro" id="IPR006059">
    <property type="entry name" value="SBP"/>
</dbReference>
<reference evidence="3" key="1">
    <citation type="submission" date="2018-06" db="EMBL/GenBank/DDBJ databases">
        <authorList>
            <person name="Zhirakovskaya E."/>
        </authorList>
    </citation>
    <scope>NUCLEOTIDE SEQUENCE</scope>
</reference>
<name>A0A3B1AYD4_9ZZZZ</name>
<dbReference type="SUPFAM" id="SSF53850">
    <property type="entry name" value="Periplasmic binding protein-like II"/>
    <property type="match status" value="1"/>
</dbReference>
<protein>
    <recommendedName>
        <fullName evidence="4">Ferric iron ABC transporter, iron-binding protein</fullName>
    </recommendedName>
</protein>
<gene>
    <name evidence="3" type="ORF">MNBD_GAMMA22-360</name>
</gene>
<dbReference type="EMBL" id="UOFS01000034">
    <property type="protein sequence ID" value="VAW97826.1"/>
    <property type="molecule type" value="Genomic_DNA"/>
</dbReference>
<sequence length="341" mass="37281">MAVIKSVKYFSISSLALVLGLSLIVSTNFQAAELVVYSGRSDKFIKPVIKSFTEKTGIKVILHSGKSTALLNKLKVEGNRSKADLFISNDAGNLQKGSDFQLFAEIPATIANQVPVKFRSKSNDWLGLSARARVLVVNTNVKMAAVDSVFDLAEPRFEGKLGITHSSNESYIAGTTVYLLSAGEAKTRQWLQGMKKNAKGKVFNKHSKIVKAVAKGQKYIGLVNHYYIYRHLDKNPNAPIKIIIPDQGDKDMGIAWNVAGIAITKSSKQKAQANKLIEFLLSDAGQKQFAEVNREYPIRSEVPAASMIPAIKNIKVSDVAMSELGAQRDRTIDLIEAVGMP</sequence>
<dbReference type="PANTHER" id="PTHR30006">
    <property type="entry name" value="THIAMINE-BINDING PERIPLASMIC PROTEIN-RELATED"/>
    <property type="match status" value="1"/>
</dbReference>
<dbReference type="AlphaFoldDB" id="A0A3B1AYD4"/>
<organism evidence="3">
    <name type="scientific">hydrothermal vent metagenome</name>
    <dbReference type="NCBI Taxonomy" id="652676"/>
    <lineage>
        <taxon>unclassified sequences</taxon>
        <taxon>metagenomes</taxon>
        <taxon>ecological metagenomes</taxon>
    </lineage>
</organism>
<evidence type="ECO:0008006" key="4">
    <source>
        <dbReference type="Google" id="ProtNLM"/>
    </source>
</evidence>